<name>A0A0A9BDH9_ARUDO</name>
<dbReference type="AlphaFoldDB" id="A0A0A9BDH9"/>
<accession>A0A0A9BDH9</accession>
<reference evidence="1" key="2">
    <citation type="journal article" date="2015" name="Data Brief">
        <title>Shoot transcriptome of the giant reed, Arundo donax.</title>
        <authorList>
            <person name="Barrero R.A."/>
            <person name="Guerrero F.D."/>
            <person name="Moolhuijzen P."/>
            <person name="Goolsby J.A."/>
            <person name="Tidwell J."/>
            <person name="Bellgard S.E."/>
            <person name="Bellgard M.I."/>
        </authorList>
    </citation>
    <scope>NUCLEOTIDE SEQUENCE</scope>
    <source>
        <tissue evidence="1">Shoot tissue taken approximately 20 cm above the soil surface</tissue>
    </source>
</reference>
<dbReference type="EMBL" id="GBRH01235881">
    <property type="protein sequence ID" value="JAD62014.1"/>
    <property type="molecule type" value="Transcribed_RNA"/>
</dbReference>
<proteinExistence type="predicted"/>
<organism evidence="1">
    <name type="scientific">Arundo donax</name>
    <name type="common">Giant reed</name>
    <name type="synonym">Donax arundinaceus</name>
    <dbReference type="NCBI Taxonomy" id="35708"/>
    <lineage>
        <taxon>Eukaryota</taxon>
        <taxon>Viridiplantae</taxon>
        <taxon>Streptophyta</taxon>
        <taxon>Embryophyta</taxon>
        <taxon>Tracheophyta</taxon>
        <taxon>Spermatophyta</taxon>
        <taxon>Magnoliopsida</taxon>
        <taxon>Liliopsida</taxon>
        <taxon>Poales</taxon>
        <taxon>Poaceae</taxon>
        <taxon>PACMAD clade</taxon>
        <taxon>Arundinoideae</taxon>
        <taxon>Arundineae</taxon>
        <taxon>Arundo</taxon>
    </lineage>
</organism>
<evidence type="ECO:0000313" key="1">
    <source>
        <dbReference type="EMBL" id="JAD62014.1"/>
    </source>
</evidence>
<protein>
    <submittedName>
        <fullName evidence="1">Uncharacterized protein</fullName>
    </submittedName>
</protein>
<reference evidence="1" key="1">
    <citation type="submission" date="2014-09" db="EMBL/GenBank/DDBJ databases">
        <authorList>
            <person name="Magalhaes I.L.F."/>
            <person name="Oliveira U."/>
            <person name="Santos F.R."/>
            <person name="Vidigal T.H.D.A."/>
            <person name="Brescovit A.D."/>
            <person name="Santos A.J."/>
        </authorList>
    </citation>
    <scope>NUCLEOTIDE SEQUENCE</scope>
    <source>
        <tissue evidence="1">Shoot tissue taken approximately 20 cm above the soil surface</tissue>
    </source>
</reference>
<sequence>MKADQILLFLTIPTSLNTFSHN</sequence>